<evidence type="ECO:0000256" key="6">
    <source>
        <dbReference type="ARBA" id="ARBA00049654"/>
    </source>
</evidence>
<dbReference type="InterPro" id="IPR007529">
    <property type="entry name" value="Znf_HIT"/>
</dbReference>
<protein>
    <submittedName>
        <fullName evidence="10">ARAD1D01848p</fullName>
    </submittedName>
</protein>
<dbReference type="CDD" id="cd23023">
    <property type="entry name" value="zf-HIT_BCD1"/>
    <property type="match status" value="1"/>
</dbReference>
<evidence type="ECO:0000256" key="4">
    <source>
        <dbReference type="ARBA" id="ARBA00022833"/>
    </source>
</evidence>
<dbReference type="InterPro" id="IPR057721">
    <property type="entry name" value="BCD1_alpha/beta"/>
</dbReference>
<dbReference type="Pfam" id="PF04438">
    <property type="entry name" value="zf-HIT"/>
    <property type="match status" value="1"/>
</dbReference>
<gene>
    <name evidence="10" type="ORF">GNLVRS02_ARAD1D01848g</name>
</gene>
<comment type="similarity">
    <text evidence="6">Belongs to the BCD1 family.</text>
</comment>
<dbReference type="PROSITE" id="PS51083">
    <property type="entry name" value="ZF_HIT"/>
    <property type="match status" value="1"/>
</dbReference>
<evidence type="ECO:0000256" key="5">
    <source>
        <dbReference type="ARBA" id="ARBA00049598"/>
    </source>
</evidence>
<dbReference type="PANTHER" id="PTHR13483">
    <property type="entry name" value="BOX C_D SNORNA PROTEIN 1-RELATED"/>
    <property type="match status" value="1"/>
</dbReference>
<keyword evidence="1" id="KW-0597">Phosphoprotein</keyword>
<dbReference type="InterPro" id="IPR051639">
    <property type="entry name" value="BCD1"/>
</dbReference>
<evidence type="ECO:0000256" key="7">
    <source>
        <dbReference type="PROSITE-ProRule" id="PRU00453"/>
    </source>
</evidence>
<keyword evidence="4" id="KW-0862">Zinc</keyword>
<dbReference type="SUPFAM" id="SSF144232">
    <property type="entry name" value="HIT/MYND zinc finger-like"/>
    <property type="match status" value="1"/>
</dbReference>
<reference evidence="10" key="2">
    <citation type="submission" date="2014-06" db="EMBL/GenBank/DDBJ databases">
        <title>The complete genome of Blastobotrys (Arxula) adeninivorans LS3 - a yeast of biotechnological interest.</title>
        <authorList>
            <person name="Kunze G."/>
            <person name="Gaillardin C."/>
            <person name="Czernicka M."/>
            <person name="Durrens P."/>
            <person name="Martin T."/>
            <person name="Boer E."/>
            <person name="Gabaldon T."/>
            <person name="Cruz J."/>
            <person name="Talla E."/>
            <person name="Marck C."/>
            <person name="Goffeau A."/>
            <person name="Barbe V."/>
            <person name="Baret P."/>
            <person name="Baronian K."/>
            <person name="Beier S."/>
            <person name="Bleykasten C."/>
            <person name="Bode R."/>
            <person name="Casaregola S."/>
            <person name="Despons L."/>
            <person name="Fairhead C."/>
            <person name="Giersberg M."/>
            <person name="Gierski P."/>
            <person name="Hahnel U."/>
            <person name="Hartmann A."/>
            <person name="Jankowska D."/>
            <person name="Jubin C."/>
            <person name="Jung P."/>
            <person name="Lafontaine I."/>
            <person name="Leh-Louis V."/>
            <person name="Lemaire M."/>
            <person name="Marcet-Houben M."/>
            <person name="Mascher M."/>
            <person name="Morel G."/>
            <person name="Richard G.-F."/>
            <person name="Riechen J."/>
            <person name="Sacerdot C."/>
            <person name="Sarkar A."/>
            <person name="Savel G."/>
            <person name="Schacherer J."/>
            <person name="Sherman D."/>
            <person name="Straub M.-L."/>
            <person name="Stein N."/>
            <person name="Thierry A."/>
            <person name="Trautwein-Schult A."/>
            <person name="Westhof E."/>
            <person name="Worch S."/>
            <person name="Dujon B."/>
            <person name="Souciet J.-L."/>
            <person name="Wincker P."/>
            <person name="Scholz U."/>
            <person name="Neuveglise N."/>
        </authorList>
    </citation>
    <scope>NUCLEOTIDE SEQUENCE</scope>
    <source>
        <strain evidence="10">LS3</strain>
    </source>
</reference>
<dbReference type="GO" id="GO:0008270">
    <property type="term" value="F:zinc ion binding"/>
    <property type="evidence" value="ECO:0007669"/>
    <property type="project" value="UniProtKB-UniRule"/>
</dbReference>
<evidence type="ECO:0000313" key="10">
    <source>
        <dbReference type="EMBL" id="CDP37017.1"/>
    </source>
</evidence>
<keyword evidence="2" id="KW-0479">Metal-binding</keyword>
<dbReference type="PhylomeDB" id="A0A060TDP2"/>
<evidence type="ECO:0000256" key="2">
    <source>
        <dbReference type="ARBA" id="ARBA00022723"/>
    </source>
</evidence>
<evidence type="ECO:0000259" key="9">
    <source>
        <dbReference type="PROSITE" id="PS51083"/>
    </source>
</evidence>
<dbReference type="GO" id="GO:0070761">
    <property type="term" value="C:pre-snoRNP complex"/>
    <property type="evidence" value="ECO:0007669"/>
    <property type="project" value="TreeGrafter"/>
</dbReference>
<feature type="region of interest" description="Disordered" evidence="8">
    <location>
        <begin position="284"/>
        <end position="362"/>
    </location>
</feature>
<feature type="compositionally biased region" description="Polar residues" evidence="8">
    <location>
        <begin position="184"/>
        <end position="196"/>
    </location>
</feature>
<feature type="domain" description="HIT-type" evidence="9">
    <location>
        <begin position="6"/>
        <end position="40"/>
    </location>
</feature>
<evidence type="ECO:0000256" key="3">
    <source>
        <dbReference type="ARBA" id="ARBA00022771"/>
    </source>
</evidence>
<dbReference type="Gene3D" id="3.30.60.190">
    <property type="match status" value="1"/>
</dbReference>
<dbReference type="GO" id="GO:0048254">
    <property type="term" value="P:snoRNA localization"/>
    <property type="evidence" value="ECO:0007669"/>
    <property type="project" value="TreeGrafter"/>
</dbReference>
<comment type="function">
    <text evidence="5">Required for box C/D snoRNAs accumulation involved in snoRNA processing, snoRNA transport to the nucleolus and ribosome biogenesis.</text>
</comment>
<feature type="region of interest" description="Disordered" evidence="8">
    <location>
        <begin position="179"/>
        <end position="200"/>
    </location>
</feature>
<dbReference type="GO" id="GO:0000463">
    <property type="term" value="P:maturation of LSU-rRNA from tricistronic rRNA transcript (SSU-rRNA, 5.8S rRNA, LSU-rRNA)"/>
    <property type="evidence" value="ECO:0007669"/>
    <property type="project" value="TreeGrafter"/>
</dbReference>
<dbReference type="GO" id="GO:0005634">
    <property type="term" value="C:nucleus"/>
    <property type="evidence" value="ECO:0007669"/>
    <property type="project" value="TreeGrafter"/>
</dbReference>
<feature type="compositionally biased region" description="Low complexity" evidence="8">
    <location>
        <begin position="284"/>
        <end position="296"/>
    </location>
</feature>
<reference evidence="10" key="1">
    <citation type="submission" date="2014-02" db="EMBL/GenBank/DDBJ databases">
        <authorList>
            <person name="Genoscope - CEA"/>
        </authorList>
    </citation>
    <scope>NUCLEOTIDE SEQUENCE</scope>
    <source>
        <strain evidence="10">LS3</strain>
    </source>
</reference>
<accession>A0A060TDP2</accession>
<feature type="compositionally biased region" description="Basic and acidic residues" evidence="8">
    <location>
        <begin position="77"/>
        <end position="86"/>
    </location>
</feature>
<keyword evidence="3 7" id="KW-0863">Zinc-finger</keyword>
<evidence type="ECO:0000256" key="1">
    <source>
        <dbReference type="ARBA" id="ARBA00022553"/>
    </source>
</evidence>
<sequence length="362" mass="40363">MPEPLCSQCRQEAPKYKCPACSLRTCSLKCSKEHKEATGCPGLVDPTAYVPRTLYKEENLNRDYRFLQQLGRTVELGREESKDRGLRRAAPATGPRSSGSVMVRGGVKVRTLPKGMQRARMNKSGWNAKKKRYYWTLECVIYRQTQEEWACERTLVKPRVPDNIPLERIVLGLDDQTDLEDQAPSENSQQAGQSDQLEQDEATVAEKIQGKEKQEEMETRGSSPLNAKVFVKRVDKRSSPIHVSELDTSGALADVLSGQTVIEFPTLYFFFYQSQFELPNEFVNADTDANDSSSDSDSSDSDSDTDSDSSDSSGGPPEEESALEPTTAQEPSTKTEEKASMIFAEDESNEALNEAIRQSLES</sequence>
<name>A0A060TDP2_BLAAD</name>
<dbReference type="Pfam" id="PF25790">
    <property type="entry name" value="BCD1"/>
    <property type="match status" value="1"/>
</dbReference>
<dbReference type="EMBL" id="HG937694">
    <property type="protein sequence ID" value="CDP37017.1"/>
    <property type="molecule type" value="Genomic_DNA"/>
</dbReference>
<dbReference type="GO" id="GO:0000492">
    <property type="term" value="P:box C/D snoRNP assembly"/>
    <property type="evidence" value="ECO:0007669"/>
    <property type="project" value="TreeGrafter"/>
</dbReference>
<dbReference type="AlphaFoldDB" id="A0A060TDP2"/>
<feature type="compositionally biased region" description="Acidic residues" evidence="8">
    <location>
        <begin position="297"/>
        <end position="309"/>
    </location>
</feature>
<proteinExistence type="inferred from homology"/>
<evidence type="ECO:0000256" key="8">
    <source>
        <dbReference type="SAM" id="MobiDB-lite"/>
    </source>
</evidence>
<organism evidence="10">
    <name type="scientific">Blastobotrys adeninivorans</name>
    <name type="common">Yeast</name>
    <name type="synonym">Arxula adeninivorans</name>
    <dbReference type="NCBI Taxonomy" id="409370"/>
    <lineage>
        <taxon>Eukaryota</taxon>
        <taxon>Fungi</taxon>
        <taxon>Dikarya</taxon>
        <taxon>Ascomycota</taxon>
        <taxon>Saccharomycotina</taxon>
        <taxon>Dipodascomycetes</taxon>
        <taxon>Dipodascales</taxon>
        <taxon>Trichomonascaceae</taxon>
        <taxon>Blastobotrys</taxon>
    </lineage>
</organism>
<feature type="region of interest" description="Disordered" evidence="8">
    <location>
        <begin position="77"/>
        <end position="101"/>
    </location>
</feature>
<dbReference type="PANTHER" id="PTHR13483:SF3">
    <property type="entry name" value="BOX C_D SNORNA PROTEIN 1"/>
    <property type="match status" value="1"/>
</dbReference>